<evidence type="ECO:0000313" key="7">
    <source>
        <dbReference type="EMBL" id="BAS29371.1"/>
    </source>
</evidence>
<dbReference type="SUPFAM" id="SSF53335">
    <property type="entry name" value="S-adenosyl-L-methionine-dependent methyltransferases"/>
    <property type="match status" value="1"/>
</dbReference>
<evidence type="ECO:0000256" key="5">
    <source>
        <dbReference type="SAM" id="MobiDB-lite"/>
    </source>
</evidence>
<keyword evidence="8" id="KW-1185">Reference proteome</keyword>
<dbReference type="GO" id="GO:0032259">
    <property type="term" value="P:methylation"/>
    <property type="evidence" value="ECO:0007669"/>
    <property type="project" value="UniProtKB-KW"/>
</dbReference>
<evidence type="ECO:0000256" key="4">
    <source>
        <dbReference type="RuleBase" id="RU362026"/>
    </source>
</evidence>
<keyword evidence="1 7" id="KW-0489">Methyltransferase</keyword>
<dbReference type="InterPro" id="IPR002941">
    <property type="entry name" value="DNA_methylase_N4/N6"/>
</dbReference>
<evidence type="ECO:0000256" key="2">
    <source>
        <dbReference type="ARBA" id="ARBA00022679"/>
    </source>
</evidence>
<evidence type="ECO:0000256" key="1">
    <source>
        <dbReference type="ARBA" id="ARBA00022603"/>
    </source>
</evidence>
<feature type="compositionally biased region" description="Gly residues" evidence="5">
    <location>
        <begin position="461"/>
        <end position="472"/>
    </location>
</feature>
<name>A0A0K2SQJ4_LIMPI</name>
<accession>A0A0K2SQJ4</accession>
<dbReference type="RefSeq" id="WP_068140999.1">
    <property type="nucleotide sequence ID" value="NZ_AP014924.1"/>
</dbReference>
<dbReference type="GO" id="GO:0008170">
    <property type="term" value="F:N-methyltransferase activity"/>
    <property type="evidence" value="ECO:0007669"/>
    <property type="project" value="InterPro"/>
</dbReference>
<organism evidence="7 8">
    <name type="scientific">Limnochorda pilosa</name>
    <dbReference type="NCBI Taxonomy" id="1555112"/>
    <lineage>
        <taxon>Bacteria</taxon>
        <taxon>Bacillati</taxon>
        <taxon>Bacillota</taxon>
        <taxon>Limnochordia</taxon>
        <taxon>Limnochordales</taxon>
        <taxon>Limnochordaceae</taxon>
        <taxon>Limnochorda</taxon>
    </lineage>
</organism>
<proteinExistence type="inferred from homology"/>
<dbReference type="PRINTS" id="PR00508">
    <property type="entry name" value="S21N4MTFRASE"/>
</dbReference>
<feature type="domain" description="DNA methylase N-4/N-6" evidence="6">
    <location>
        <begin position="52"/>
        <end position="271"/>
    </location>
</feature>
<gene>
    <name evidence="7" type="ORF">LIP_3560</name>
</gene>
<dbReference type="GO" id="GO:0003677">
    <property type="term" value="F:DNA binding"/>
    <property type="evidence" value="ECO:0007669"/>
    <property type="project" value="InterPro"/>
</dbReference>
<dbReference type="InterPro" id="IPR001091">
    <property type="entry name" value="RM_Methyltransferase"/>
</dbReference>
<dbReference type="PANTHER" id="PTHR13370:SF3">
    <property type="entry name" value="TRNA (GUANINE(10)-N2)-METHYLTRANSFERASE HOMOLOG"/>
    <property type="match status" value="1"/>
</dbReference>
<evidence type="ECO:0000259" key="6">
    <source>
        <dbReference type="Pfam" id="PF01555"/>
    </source>
</evidence>
<comment type="similarity">
    <text evidence="4">Belongs to the N(4)/N(6)-methyltransferase family.</text>
</comment>
<dbReference type="InterPro" id="IPR029063">
    <property type="entry name" value="SAM-dependent_MTases_sf"/>
</dbReference>
<reference evidence="8" key="1">
    <citation type="submission" date="2015-07" db="EMBL/GenBank/DDBJ databases">
        <title>Complete genome sequence and phylogenetic analysis of Limnochorda pilosa.</title>
        <authorList>
            <person name="Watanabe M."/>
            <person name="Kojima H."/>
            <person name="Fukui M."/>
        </authorList>
    </citation>
    <scope>NUCLEOTIDE SEQUENCE [LARGE SCALE GENOMIC DNA]</scope>
    <source>
        <strain evidence="8">HC45</strain>
    </source>
</reference>
<dbReference type="STRING" id="1555112.LIP_3560"/>
<dbReference type="KEGG" id="lpil:LIP_3560"/>
<dbReference type="EMBL" id="AP014924">
    <property type="protein sequence ID" value="BAS29371.1"/>
    <property type="molecule type" value="Genomic_DNA"/>
</dbReference>
<dbReference type="EC" id="2.1.1.-" evidence="4"/>
<dbReference type="PANTHER" id="PTHR13370">
    <property type="entry name" value="RNA METHYLASE-RELATED"/>
    <property type="match status" value="1"/>
</dbReference>
<keyword evidence="3" id="KW-0680">Restriction system</keyword>
<evidence type="ECO:0000256" key="3">
    <source>
        <dbReference type="ARBA" id="ARBA00022747"/>
    </source>
</evidence>
<feature type="region of interest" description="Disordered" evidence="5">
    <location>
        <begin position="448"/>
        <end position="472"/>
    </location>
</feature>
<dbReference type="Pfam" id="PF01555">
    <property type="entry name" value="N6_N4_Mtase"/>
    <property type="match status" value="1"/>
</dbReference>
<reference evidence="8" key="2">
    <citation type="journal article" date="2016" name="Int. J. Syst. Evol. Microbiol.">
        <title>Complete genome sequence and cell structure of Limnochorda pilosa, a Gram-negative spore-former within the phylum Firmicutes.</title>
        <authorList>
            <person name="Watanabe M."/>
            <person name="Kojima H."/>
            <person name="Fukui M."/>
        </authorList>
    </citation>
    <scope>NUCLEOTIDE SEQUENCE [LARGE SCALE GENOMIC DNA]</scope>
    <source>
        <strain evidence="8">HC45</strain>
    </source>
</reference>
<evidence type="ECO:0000313" key="8">
    <source>
        <dbReference type="Proteomes" id="UP000065807"/>
    </source>
</evidence>
<dbReference type="Gene3D" id="3.40.50.150">
    <property type="entry name" value="Vaccinia Virus protein VP39"/>
    <property type="match status" value="1"/>
</dbReference>
<dbReference type="GO" id="GO:0009007">
    <property type="term" value="F:site-specific DNA-methyltransferase (adenine-specific) activity"/>
    <property type="evidence" value="ECO:0007669"/>
    <property type="project" value="TreeGrafter"/>
</dbReference>
<sequence length="472" mass="53114">MAEQIVSAASKAFLVTVAQAKERLAQGEVAHFDSLIHGDCLDVLPAFPANSVDLIHTSPPYNIGKAYKSVDDDRLLDEYIAFLESVVNECYRVLKPDGSFFFQTGYSEDAGQDREIVPIDMLTYRLFRDAGFRLWDRVIWYYFGGMSFARKFKNNHETILWWVKPGNGKLAPYFDVDAVREQSRSYDKRNNLWGKNPGNVWIEDRVAFGGHRRVTSHIAIYPESVTERIIRACSRPGEVVLDPFAGSGTTPAVARSLGRSWVGIEISEEYALESAFRLGTKQRDELHSLGSGLVKIVGFDNRPRQVPLEHLMERVKAWVQHLRVDMLRETLEKQLGRLHAAEPSCKGRVPENGMKELKPDVWAMFDGMFSNPPSGFRALVEASAILDALYPQRSRWNGIRRYSDTLDLLKRLWVVTEGGESLDGFLARVLEDEPSSYETRGKQVVFNGPPLQVTSADSGSGKNGIGQGKMFS</sequence>
<dbReference type="GO" id="GO:0009307">
    <property type="term" value="P:DNA restriction-modification system"/>
    <property type="evidence" value="ECO:0007669"/>
    <property type="project" value="UniProtKB-KW"/>
</dbReference>
<dbReference type="AlphaFoldDB" id="A0A0K2SQJ4"/>
<keyword evidence="2 7" id="KW-0808">Transferase</keyword>
<dbReference type="GO" id="GO:0005737">
    <property type="term" value="C:cytoplasm"/>
    <property type="evidence" value="ECO:0007669"/>
    <property type="project" value="TreeGrafter"/>
</dbReference>
<protein>
    <recommendedName>
        <fullName evidence="4">Methyltransferase</fullName>
        <ecNumber evidence="4">2.1.1.-</ecNumber>
    </recommendedName>
</protein>
<dbReference type="REBASE" id="124154">
    <property type="entry name" value="M.LpiHC45ORF3560P"/>
</dbReference>
<dbReference type="OrthoDB" id="9773571at2"/>
<dbReference type="CDD" id="cd02440">
    <property type="entry name" value="AdoMet_MTases"/>
    <property type="match status" value="1"/>
</dbReference>
<dbReference type="Proteomes" id="UP000065807">
    <property type="component" value="Chromosome"/>
</dbReference>